<proteinExistence type="predicted"/>
<feature type="non-terminal residue" evidence="2">
    <location>
        <position position="410"/>
    </location>
</feature>
<gene>
    <name evidence="2" type="ORF">METZ01_LOCUS282210</name>
</gene>
<evidence type="ECO:0000256" key="1">
    <source>
        <dbReference type="SAM" id="MobiDB-lite"/>
    </source>
</evidence>
<protein>
    <submittedName>
        <fullName evidence="2">Uncharacterized protein</fullName>
    </submittedName>
</protein>
<name>A0A382KY29_9ZZZZ</name>
<feature type="region of interest" description="Disordered" evidence="1">
    <location>
        <begin position="1"/>
        <end position="63"/>
    </location>
</feature>
<reference evidence="2" key="1">
    <citation type="submission" date="2018-05" db="EMBL/GenBank/DDBJ databases">
        <authorList>
            <person name="Lanie J.A."/>
            <person name="Ng W.-L."/>
            <person name="Kazmierczak K.M."/>
            <person name="Andrzejewski T.M."/>
            <person name="Davidsen T.M."/>
            <person name="Wayne K.J."/>
            <person name="Tettelin H."/>
            <person name="Glass J.I."/>
            <person name="Rusch D."/>
            <person name="Podicherti R."/>
            <person name="Tsui H.-C.T."/>
            <person name="Winkler M.E."/>
        </authorList>
    </citation>
    <scope>NUCLEOTIDE SEQUENCE</scope>
</reference>
<sequence length="410" mass="44243">GDDHGTFDDDDDDDDDDGDDDDDDGDDDDGDDEVTWAGFSAATTTSSSSSFSSSSSSSSSSGFAYMTPIDPSRTATMEDGQVVNLKDLIDDMTQMATAAGLQAQSFFFMDSDTAELIVDWVETGVMGDELGLLIRRVVRPCPLISIASEHDVHEANALTQTKSSKKSEQLVSAQVTLRLNEHLSQVRRAFDLFIASSEREATAKFRRDVSSSWRRRGQAPKEATAASTINKYVLFQQLQLERERAKKCTPQVQQNAKAEGRARKAAKTDHGSHIKNRKEAAQKSRRKRGEKTADAGRSLTPAALHAGGAAIIPVAASDLQSNNGQQVIDLDNPTQKTASKSILTAELKARKKDTYLKVQSGPNAGQPAASVTVSDLIALLRAANGGGSKFVRLTDEGDAPKFAWKRRAIA</sequence>
<accession>A0A382KY29</accession>
<feature type="region of interest" description="Disordered" evidence="1">
    <location>
        <begin position="245"/>
        <end position="298"/>
    </location>
</feature>
<dbReference type="EMBL" id="UINC01083548">
    <property type="protein sequence ID" value="SVC29356.1"/>
    <property type="molecule type" value="Genomic_DNA"/>
</dbReference>
<feature type="compositionally biased region" description="Basic and acidic residues" evidence="1">
    <location>
        <begin position="258"/>
        <end position="282"/>
    </location>
</feature>
<organism evidence="2">
    <name type="scientific">marine metagenome</name>
    <dbReference type="NCBI Taxonomy" id="408172"/>
    <lineage>
        <taxon>unclassified sequences</taxon>
        <taxon>metagenomes</taxon>
        <taxon>ecological metagenomes</taxon>
    </lineage>
</organism>
<feature type="non-terminal residue" evidence="2">
    <location>
        <position position="1"/>
    </location>
</feature>
<dbReference type="AlphaFoldDB" id="A0A382KY29"/>
<feature type="compositionally biased region" description="Acidic residues" evidence="1">
    <location>
        <begin position="8"/>
        <end position="34"/>
    </location>
</feature>
<feature type="compositionally biased region" description="Low complexity" evidence="1">
    <location>
        <begin position="37"/>
        <end position="63"/>
    </location>
</feature>
<evidence type="ECO:0000313" key="2">
    <source>
        <dbReference type="EMBL" id="SVC29356.1"/>
    </source>
</evidence>